<evidence type="ECO:0000313" key="1">
    <source>
        <dbReference type="EMBL" id="ADI02122.1"/>
    </source>
</evidence>
<dbReference type="KEGG" id="slp:Slip_1359"/>
<reference evidence="2" key="1">
    <citation type="journal article" date="2010" name="Stand. Genomic Sci.">
        <title>Complete genome sequence of Syntrophothermus lipocalidus type strain (TGB-C1T).</title>
        <authorList>
            <consortium name="US DOE Joint Genome Institute (JGI-PGF)"/>
            <person name="Djao O."/>
            <person name="Zhang X."/>
            <person name="Lucas S."/>
            <person name="Lapidus A."/>
            <person name="Glavina Del Rio T."/>
            <person name="Nolan M."/>
            <person name="Tice H."/>
            <person name="Cheng J."/>
            <person name="Han C."/>
            <person name="Tapia R."/>
            <person name="Goodwin L."/>
            <person name="Pitluck S."/>
            <person name="Liolios K."/>
            <person name="Ivanova N."/>
            <person name="Mavromatis K."/>
            <person name="Mikhailova N."/>
            <person name="Ovchinnikova G."/>
            <person name="Pati A."/>
            <person name="Brambilla E."/>
            <person name="Chen A."/>
            <person name="Palaniappan K."/>
            <person name="Land M."/>
            <person name="Hauser L."/>
            <person name="Chang Y."/>
            <person name="Jeffries C."/>
            <person name="Rohde M."/>
            <person name="Sikorski J."/>
            <person name="Spring S."/>
            <person name="Goker M."/>
            <person name="Detter J."/>
            <person name="Woyke T."/>
            <person name="Bristow J."/>
            <person name="Eisen J."/>
            <person name="Markowitz V."/>
            <person name="Hugenholtz P."/>
            <person name="Kyrpides N."/>
            <person name="Klenk H."/>
        </authorList>
    </citation>
    <scope>NUCLEOTIDE SEQUENCE [LARGE SCALE GENOMIC DNA]</scope>
    <source>
        <strain evidence="2">DSM 12680 / TGB-C1</strain>
    </source>
</reference>
<dbReference type="HOGENOM" id="CLU_2425933_0_0_9"/>
<organism evidence="1 2">
    <name type="scientific">Syntrophothermus lipocalidus (strain DSM 12680 / TGB-C1)</name>
    <dbReference type="NCBI Taxonomy" id="643648"/>
    <lineage>
        <taxon>Bacteria</taxon>
        <taxon>Bacillati</taxon>
        <taxon>Bacillota</taxon>
        <taxon>Clostridia</taxon>
        <taxon>Eubacteriales</taxon>
        <taxon>Syntrophomonadaceae</taxon>
        <taxon>Syntrophothermus</taxon>
    </lineage>
</organism>
<keyword evidence="2" id="KW-1185">Reference proteome</keyword>
<sequence>MYMWHKVGLTSLFDPVYPPAMFFELKILVIGHRLATAQLRKGPTLCIVTKRRNTFDCNFSLTLLDSFQNLSSNFDKLRPNVTLVKPVTIEF</sequence>
<accession>D7CN37</accession>
<gene>
    <name evidence="1" type="ordered locus">Slip_1359</name>
</gene>
<dbReference type="EMBL" id="CP002048">
    <property type="protein sequence ID" value="ADI02122.1"/>
    <property type="molecule type" value="Genomic_DNA"/>
</dbReference>
<reference evidence="1 2" key="2">
    <citation type="journal article" date="2010" name="Stand. Genomic Sci.">
        <title>Complete genome sequence of Syntrophothermus lipocalidus type strain (TGB-C1).</title>
        <authorList>
            <person name="Djao O.D."/>
            <person name="Zhang X."/>
            <person name="Lucas S."/>
            <person name="Lapidus A."/>
            <person name="Del Rio T.G."/>
            <person name="Nolan M."/>
            <person name="Tice H."/>
            <person name="Cheng J.F."/>
            <person name="Han C."/>
            <person name="Tapia R."/>
            <person name="Goodwin L."/>
            <person name="Pitluck S."/>
            <person name="Liolios K."/>
            <person name="Ivanova N."/>
            <person name="Mavromatis K."/>
            <person name="Mikhailova N."/>
            <person name="Ovchinnikova G."/>
            <person name="Pati A."/>
            <person name="Brambilla E."/>
            <person name="Chen A."/>
            <person name="Palaniappan K."/>
            <person name="Land M."/>
            <person name="Hauser L."/>
            <person name="Chang Y.J."/>
            <person name="Jeffries C.D."/>
            <person name="Rohde M."/>
            <person name="Sikorski J."/>
            <person name="Spring S."/>
            <person name="Goker M."/>
            <person name="Detter J.C."/>
            <person name="Woyke T."/>
            <person name="Bristow J."/>
            <person name="Eisen J.A."/>
            <person name="Markowitz V."/>
            <person name="Hugenholtz P."/>
            <person name="Kyrpides N.C."/>
            <person name="Klenk H.P."/>
        </authorList>
    </citation>
    <scope>NUCLEOTIDE SEQUENCE [LARGE SCALE GENOMIC DNA]</scope>
    <source>
        <strain evidence="2">DSM 12680 / TGB-C1</strain>
    </source>
</reference>
<protein>
    <submittedName>
        <fullName evidence="1">Uncharacterized protein</fullName>
    </submittedName>
</protein>
<dbReference type="Proteomes" id="UP000000378">
    <property type="component" value="Chromosome"/>
</dbReference>
<proteinExistence type="predicted"/>
<name>D7CN37_SYNLT</name>
<dbReference type="AlphaFoldDB" id="D7CN37"/>
<evidence type="ECO:0000313" key="2">
    <source>
        <dbReference type="Proteomes" id="UP000000378"/>
    </source>
</evidence>